<accession>A0A6C0JSB9</accession>
<sequence>MDTVHSGKFRGNCEWLSEFVRSKLDKIKQMSDVEQERRDYIVSKINRASQTIEKSKGCQLIETLRGKTLEKWIDTFEIEDDEAVEKLDHFSPSEELTDVVRLLLDHDIFVGEEIEWIVGSFRSFIKFSILHYHSLFLKGKETGTLFNDSRTYVTDIESLMKAYTAFEDSRPKKPTS</sequence>
<organism evidence="1">
    <name type="scientific">viral metagenome</name>
    <dbReference type="NCBI Taxonomy" id="1070528"/>
    <lineage>
        <taxon>unclassified sequences</taxon>
        <taxon>metagenomes</taxon>
        <taxon>organismal metagenomes</taxon>
    </lineage>
</organism>
<dbReference type="AlphaFoldDB" id="A0A6C0JSB9"/>
<name>A0A6C0JSB9_9ZZZZ</name>
<dbReference type="EMBL" id="MN740698">
    <property type="protein sequence ID" value="QHU08655.1"/>
    <property type="molecule type" value="Genomic_DNA"/>
</dbReference>
<protein>
    <submittedName>
        <fullName evidence="1">Uncharacterized protein</fullName>
    </submittedName>
</protein>
<evidence type="ECO:0000313" key="1">
    <source>
        <dbReference type="EMBL" id="QHU08655.1"/>
    </source>
</evidence>
<reference evidence="1" key="1">
    <citation type="journal article" date="2020" name="Nature">
        <title>Giant virus diversity and host interactions through global metagenomics.</title>
        <authorList>
            <person name="Schulz F."/>
            <person name="Roux S."/>
            <person name="Paez-Espino D."/>
            <person name="Jungbluth S."/>
            <person name="Walsh D.A."/>
            <person name="Denef V.J."/>
            <person name="McMahon K.D."/>
            <person name="Konstantinidis K.T."/>
            <person name="Eloe-Fadrosh E.A."/>
            <person name="Kyrpides N.C."/>
            <person name="Woyke T."/>
        </authorList>
    </citation>
    <scope>NUCLEOTIDE SEQUENCE</scope>
    <source>
        <strain evidence="1">GVMAG-S-1063924-116</strain>
    </source>
</reference>
<proteinExistence type="predicted"/>